<dbReference type="PANTHER" id="PTHR32196:SF21">
    <property type="entry name" value="ABC TRANSPORTER PERMEASE PROTEIN YPHD-RELATED"/>
    <property type="match status" value="1"/>
</dbReference>
<evidence type="ECO:0000256" key="6">
    <source>
        <dbReference type="ARBA" id="ARBA00022989"/>
    </source>
</evidence>
<name>A0A645FS15_9ZZZZ</name>
<dbReference type="GO" id="GO:0022857">
    <property type="term" value="F:transmembrane transporter activity"/>
    <property type="evidence" value="ECO:0007669"/>
    <property type="project" value="InterPro"/>
</dbReference>
<keyword evidence="7 8" id="KW-0472">Membrane</keyword>
<protein>
    <recommendedName>
        <fullName evidence="10">Ribose import permease protein RbsC</fullName>
    </recommendedName>
</protein>
<evidence type="ECO:0000256" key="2">
    <source>
        <dbReference type="ARBA" id="ARBA00022448"/>
    </source>
</evidence>
<evidence type="ECO:0000256" key="7">
    <source>
        <dbReference type="ARBA" id="ARBA00023136"/>
    </source>
</evidence>
<dbReference type="PANTHER" id="PTHR32196">
    <property type="entry name" value="ABC TRANSPORTER PERMEASE PROTEIN YPHD-RELATED-RELATED"/>
    <property type="match status" value="1"/>
</dbReference>
<accession>A0A645FS15</accession>
<evidence type="ECO:0000256" key="3">
    <source>
        <dbReference type="ARBA" id="ARBA00022475"/>
    </source>
</evidence>
<dbReference type="Pfam" id="PF02653">
    <property type="entry name" value="BPD_transp_2"/>
    <property type="match status" value="1"/>
</dbReference>
<evidence type="ECO:0000256" key="8">
    <source>
        <dbReference type="SAM" id="Phobius"/>
    </source>
</evidence>
<evidence type="ECO:0000313" key="9">
    <source>
        <dbReference type="EMBL" id="MPN16219.1"/>
    </source>
</evidence>
<keyword evidence="2" id="KW-0813">Transport</keyword>
<evidence type="ECO:0008006" key="10">
    <source>
        <dbReference type="Google" id="ProtNLM"/>
    </source>
</evidence>
<evidence type="ECO:0000256" key="4">
    <source>
        <dbReference type="ARBA" id="ARBA00022519"/>
    </source>
</evidence>
<sequence>MMSFVIVAVSAAIAGVLTTVRLQSATAIAGDNLNLQVIGAVIIGGTSTTGGVGNIPMSFLGLMTMGVLINTLSVMGISGYWQQVIQGLMIVIVIGSSSYANYRKTSSV</sequence>
<keyword evidence="4" id="KW-0997">Cell inner membrane</keyword>
<keyword evidence="3" id="KW-1003">Cell membrane</keyword>
<proteinExistence type="predicted"/>
<evidence type="ECO:0000256" key="5">
    <source>
        <dbReference type="ARBA" id="ARBA00022692"/>
    </source>
</evidence>
<comment type="caution">
    <text evidence="9">The sequence shown here is derived from an EMBL/GenBank/DDBJ whole genome shotgun (WGS) entry which is preliminary data.</text>
</comment>
<dbReference type="InterPro" id="IPR001851">
    <property type="entry name" value="ABC_transp_permease"/>
</dbReference>
<reference evidence="9" key="1">
    <citation type="submission" date="2019-08" db="EMBL/GenBank/DDBJ databases">
        <authorList>
            <person name="Kucharzyk K."/>
            <person name="Murdoch R.W."/>
            <person name="Higgins S."/>
            <person name="Loffler F."/>
        </authorList>
    </citation>
    <scope>NUCLEOTIDE SEQUENCE</scope>
</reference>
<dbReference type="EMBL" id="VSSQ01063140">
    <property type="protein sequence ID" value="MPN16219.1"/>
    <property type="molecule type" value="Genomic_DNA"/>
</dbReference>
<organism evidence="9">
    <name type="scientific">bioreactor metagenome</name>
    <dbReference type="NCBI Taxonomy" id="1076179"/>
    <lineage>
        <taxon>unclassified sequences</taxon>
        <taxon>metagenomes</taxon>
        <taxon>ecological metagenomes</taxon>
    </lineage>
</organism>
<evidence type="ECO:0000256" key="1">
    <source>
        <dbReference type="ARBA" id="ARBA00004651"/>
    </source>
</evidence>
<feature type="transmembrane region" description="Helical" evidence="8">
    <location>
        <begin position="32"/>
        <end position="52"/>
    </location>
</feature>
<gene>
    <name evidence="9" type="ORF">SDC9_163557</name>
</gene>
<feature type="transmembrane region" description="Helical" evidence="8">
    <location>
        <begin position="84"/>
        <end position="102"/>
    </location>
</feature>
<keyword evidence="5 8" id="KW-0812">Transmembrane</keyword>
<dbReference type="AlphaFoldDB" id="A0A645FS15"/>
<comment type="subcellular location">
    <subcellularLocation>
        <location evidence="1">Cell membrane</location>
        <topology evidence="1">Multi-pass membrane protein</topology>
    </subcellularLocation>
</comment>
<keyword evidence="6 8" id="KW-1133">Transmembrane helix</keyword>
<dbReference type="GO" id="GO:0005886">
    <property type="term" value="C:plasma membrane"/>
    <property type="evidence" value="ECO:0007669"/>
    <property type="project" value="UniProtKB-SubCell"/>
</dbReference>